<gene>
    <name evidence="2" type="ORF">B296_00049080</name>
</gene>
<comment type="caution">
    <text evidence="2">The sequence shown here is derived from an EMBL/GenBank/DDBJ whole genome shotgun (WGS) entry which is preliminary data.</text>
</comment>
<dbReference type="Proteomes" id="UP000287651">
    <property type="component" value="Unassembled WGS sequence"/>
</dbReference>
<name>A0A426X0R5_ENSVE</name>
<organism evidence="2 3">
    <name type="scientific">Ensete ventricosum</name>
    <name type="common">Abyssinian banana</name>
    <name type="synonym">Musa ensete</name>
    <dbReference type="NCBI Taxonomy" id="4639"/>
    <lineage>
        <taxon>Eukaryota</taxon>
        <taxon>Viridiplantae</taxon>
        <taxon>Streptophyta</taxon>
        <taxon>Embryophyta</taxon>
        <taxon>Tracheophyta</taxon>
        <taxon>Spermatophyta</taxon>
        <taxon>Magnoliopsida</taxon>
        <taxon>Liliopsida</taxon>
        <taxon>Zingiberales</taxon>
        <taxon>Musaceae</taxon>
        <taxon>Ensete</taxon>
    </lineage>
</organism>
<evidence type="ECO:0000256" key="1">
    <source>
        <dbReference type="SAM" id="MobiDB-lite"/>
    </source>
</evidence>
<dbReference type="AlphaFoldDB" id="A0A426X0R5"/>
<feature type="region of interest" description="Disordered" evidence="1">
    <location>
        <begin position="37"/>
        <end position="57"/>
    </location>
</feature>
<proteinExistence type="predicted"/>
<protein>
    <submittedName>
        <fullName evidence="2">Uncharacterized protein</fullName>
    </submittedName>
</protein>
<evidence type="ECO:0000313" key="3">
    <source>
        <dbReference type="Proteomes" id="UP000287651"/>
    </source>
</evidence>
<feature type="non-terminal residue" evidence="2">
    <location>
        <position position="57"/>
    </location>
</feature>
<sequence length="57" mass="5661">MIGLASGSGKLRGLRRPEAVAVLPWVGPRSSGLLATPFAGVPSGEPFGESSNARAGA</sequence>
<evidence type="ECO:0000313" key="2">
    <source>
        <dbReference type="EMBL" id="RRT33082.1"/>
    </source>
</evidence>
<dbReference type="EMBL" id="AMZH03029940">
    <property type="protein sequence ID" value="RRT33082.1"/>
    <property type="molecule type" value="Genomic_DNA"/>
</dbReference>
<accession>A0A426X0R5</accession>
<reference evidence="2 3" key="1">
    <citation type="journal article" date="2014" name="Agronomy (Basel)">
        <title>A Draft Genome Sequence for Ensete ventricosum, the Drought-Tolerant Tree Against Hunger.</title>
        <authorList>
            <person name="Harrison J."/>
            <person name="Moore K.A."/>
            <person name="Paszkiewicz K."/>
            <person name="Jones T."/>
            <person name="Grant M."/>
            <person name="Ambacheew D."/>
            <person name="Muzemil S."/>
            <person name="Studholme D.J."/>
        </authorList>
    </citation>
    <scope>NUCLEOTIDE SEQUENCE [LARGE SCALE GENOMIC DNA]</scope>
</reference>